<dbReference type="PANTHER" id="PTHR47782:SF14">
    <property type="entry name" value="ZN(II)2CYS6 TRANSCRIPTION FACTOR (EUROFUNG)"/>
    <property type="match status" value="1"/>
</dbReference>
<dbReference type="AlphaFoldDB" id="W9IVU3"/>
<gene>
    <name evidence="9" type="ORF">FOYG_02249</name>
</gene>
<evidence type="ECO:0000256" key="5">
    <source>
        <dbReference type="ARBA" id="ARBA00023125"/>
    </source>
</evidence>
<evidence type="ECO:0000256" key="1">
    <source>
        <dbReference type="ARBA" id="ARBA00004123"/>
    </source>
</evidence>
<evidence type="ECO:0000256" key="7">
    <source>
        <dbReference type="ARBA" id="ARBA00023242"/>
    </source>
</evidence>
<dbReference type="GO" id="GO:0000981">
    <property type="term" value="F:DNA-binding transcription factor activity, RNA polymerase II-specific"/>
    <property type="evidence" value="ECO:0007669"/>
    <property type="project" value="TreeGrafter"/>
</dbReference>
<dbReference type="InterPro" id="IPR007219">
    <property type="entry name" value="XnlR_reg_dom"/>
</dbReference>
<dbReference type="HOGENOM" id="CLU_685183_0_0_1"/>
<dbReference type="GO" id="GO:0005634">
    <property type="term" value="C:nucleus"/>
    <property type="evidence" value="ECO:0007669"/>
    <property type="project" value="UniProtKB-SubCell"/>
</dbReference>
<dbReference type="Pfam" id="PF04082">
    <property type="entry name" value="Fungal_trans"/>
    <property type="match status" value="1"/>
</dbReference>
<dbReference type="GO" id="GO:0006351">
    <property type="term" value="P:DNA-templated transcription"/>
    <property type="evidence" value="ECO:0007669"/>
    <property type="project" value="InterPro"/>
</dbReference>
<evidence type="ECO:0000256" key="3">
    <source>
        <dbReference type="ARBA" id="ARBA00022833"/>
    </source>
</evidence>
<name>W9IVU3_FUSOX</name>
<dbReference type="InterPro" id="IPR052202">
    <property type="entry name" value="Yeast_MetPath_Reg"/>
</dbReference>
<feature type="domain" description="Xylanolytic transcriptional activator regulatory" evidence="8">
    <location>
        <begin position="274"/>
        <end position="348"/>
    </location>
</feature>
<proteinExistence type="predicted"/>
<keyword evidence="3" id="KW-0862">Zinc</keyword>
<evidence type="ECO:0000259" key="8">
    <source>
        <dbReference type="SMART" id="SM00906"/>
    </source>
</evidence>
<dbReference type="OrthoDB" id="25921at2759"/>
<protein>
    <recommendedName>
        <fullName evidence="8">Xylanolytic transcriptional activator regulatory domain-containing protein</fullName>
    </recommendedName>
</protein>
<keyword evidence="6" id="KW-0804">Transcription</keyword>
<dbReference type="Proteomes" id="UP000030753">
    <property type="component" value="Unassembled WGS sequence"/>
</dbReference>
<keyword evidence="7" id="KW-0539">Nucleus</keyword>
<dbReference type="GO" id="GO:0043565">
    <property type="term" value="F:sequence-specific DNA binding"/>
    <property type="evidence" value="ECO:0007669"/>
    <property type="project" value="TreeGrafter"/>
</dbReference>
<keyword evidence="5" id="KW-0238">DNA-binding</keyword>
<dbReference type="EMBL" id="JH717840">
    <property type="protein sequence ID" value="EWY97405.1"/>
    <property type="molecule type" value="Genomic_DNA"/>
</dbReference>
<comment type="subcellular location">
    <subcellularLocation>
        <location evidence="1">Nucleus</location>
    </subcellularLocation>
</comment>
<sequence length="402" mass="45028">MINPQYVIIIQRMNGKVALALHPLQRPNSDYSPASDVHAANNDAIAQSLFVNHAKKLKQNALAQRPRGLLYPCSVTAIDKHEYEIPFTKRHDRAVFSSGRVPQTPLYLAFNCRHYKNLRRDPESTARLDSLWEGISAYLHHPQGSKHRLRIPPADANKALEIYLAVVDFRFPRLPVDKVLLGIDAISHVEEDHFRRVVATDPAHVFMAYAVITIVPLVSDAYPISQGSWVSVHLLGKCMELLDRVFNQEDGIDIIQCLQLLVILAVHCSAAGSAWHLSSFAMNKCIALGYHRDDPKSASMSLLDVQQRRWAFWGCYFLDVLICAALGRPPSIDVKHITTPLPADPASNSSSQCAQHGQIISNLRTSPSTTHRLVSRDVYHKQLFQYARLLSQVVSEATNSPK</sequence>
<reference evidence="9 10" key="1">
    <citation type="submission" date="2011-06" db="EMBL/GenBank/DDBJ databases">
        <title>The Genome Sequence of Fusarium oxysporum FOSC 3-a.</title>
        <authorList>
            <consortium name="The Broad Institute Genome Sequencing Platform"/>
            <person name="Ma L.-J."/>
            <person name="Gale L.R."/>
            <person name="Schwartz D.C."/>
            <person name="Zhou S."/>
            <person name="Corby-Kistler H."/>
            <person name="Young S.K."/>
            <person name="Zeng Q."/>
            <person name="Gargeya S."/>
            <person name="Fitzgerald M."/>
            <person name="Haas B."/>
            <person name="Abouelleil A."/>
            <person name="Alvarado L."/>
            <person name="Arachchi H.M."/>
            <person name="Berlin A."/>
            <person name="Brown A."/>
            <person name="Chapman S.B."/>
            <person name="Chen Z."/>
            <person name="Dunbar C."/>
            <person name="Freedman E."/>
            <person name="Gearin G."/>
            <person name="Gellesch M."/>
            <person name="Goldberg J."/>
            <person name="Griggs A."/>
            <person name="Gujja S."/>
            <person name="Heiman D."/>
            <person name="Howarth C."/>
            <person name="Larson L."/>
            <person name="Lui A."/>
            <person name="MacDonald P.J.P."/>
            <person name="Mehta T."/>
            <person name="Montmayeur A."/>
            <person name="Murphy C."/>
            <person name="Neiman D."/>
            <person name="Pearson M."/>
            <person name="Priest M."/>
            <person name="Roberts A."/>
            <person name="Saif S."/>
            <person name="Shea T."/>
            <person name="Shenoy N."/>
            <person name="Sisk P."/>
            <person name="Stolte C."/>
            <person name="Sykes S."/>
            <person name="Wortman J."/>
            <person name="Nusbaum C."/>
            <person name="Birren B."/>
        </authorList>
    </citation>
    <scope>NUCLEOTIDE SEQUENCE [LARGE SCALE GENOMIC DNA]</scope>
    <source>
        <strain evidence="10">FOSC 3-a</strain>
    </source>
</reference>
<dbReference type="GO" id="GO:0008270">
    <property type="term" value="F:zinc ion binding"/>
    <property type="evidence" value="ECO:0007669"/>
    <property type="project" value="InterPro"/>
</dbReference>
<accession>W9IVU3</accession>
<evidence type="ECO:0000313" key="10">
    <source>
        <dbReference type="Proteomes" id="UP000030753"/>
    </source>
</evidence>
<dbReference type="SMART" id="SM00906">
    <property type="entry name" value="Fungal_trans"/>
    <property type="match status" value="1"/>
</dbReference>
<dbReference type="PANTHER" id="PTHR47782">
    <property type="entry name" value="ZN(II)2CYS6 TRANSCRIPTION FACTOR (EUROFUNG)-RELATED"/>
    <property type="match status" value="1"/>
</dbReference>
<organism evidence="9 10">
    <name type="scientific">Fusarium oxysporum NRRL 32931</name>
    <dbReference type="NCBI Taxonomy" id="660029"/>
    <lineage>
        <taxon>Eukaryota</taxon>
        <taxon>Fungi</taxon>
        <taxon>Dikarya</taxon>
        <taxon>Ascomycota</taxon>
        <taxon>Pezizomycotina</taxon>
        <taxon>Sordariomycetes</taxon>
        <taxon>Hypocreomycetidae</taxon>
        <taxon>Hypocreales</taxon>
        <taxon>Nectriaceae</taxon>
        <taxon>Fusarium</taxon>
        <taxon>Fusarium oxysporum species complex</taxon>
    </lineage>
</organism>
<dbReference type="GO" id="GO:0045944">
    <property type="term" value="P:positive regulation of transcription by RNA polymerase II"/>
    <property type="evidence" value="ECO:0007669"/>
    <property type="project" value="TreeGrafter"/>
</dbReference>
<keyword evidence="4" id="KW-0805">Transcription regulation</keyword>
<keyword evidence="2" id="KW-0479">Metal-binding</keyword>
<evidence type="ECO:0000256" key="6">
    <source>
        <dbReference type="ARBA" id="ARBA00023163"/>
    </source>
</evidence>
<evidence type="ECO:0000256" key="2">
    <source>
        <dbReference type="ARBA" id="ARBA00022723"/>
    </source>
</evidence>
<dbReference type="CDD" id="cd12148">
    <property type="entry name" value="fungal_TF_MHR"/>
    <property type="match status" value="1"/>
</dbReference>
<evidence type="ECO:0000313" key="9">
    <source>
        <dbReference type="EMBL" id="EWY97405.1"/>
    </source>
</evidence>
<evidence type="ECO:0000256" key="4">
    <source>
        <dbReference type="ARBA" id="ARBA00023015"/>
    </source>
</evidence>